<dbReference type="Proteomes" id="UP000564033">
    <property type="component" value="Unassembled WGS sequence"/>
</dbReference>
<evidence type="ECO:0000313" key="2">
    <source>
        <dbReference type="Proteomes" id="UP000564033"/>
    </source>
</evidence>
<reference evidence="1 2" key="1">
    <citation type="journal article" date="2020" name="Biotechnol. Biofuels">
        <title>New insights from the biogas microbiome by comprehensive genome-resolved metagenomics of nearly 1600 species originating from multiple anaerobic digesters.</title>
        <authorList>
            <person name="Campanaro S."/>
            <person name="Treu L."/>
            <person name="Rodriguez-R L.M."/>
            <person name="Kovalovszki A."/>
            <person name="Ziels R.M."/>
            <person name="Maus I."/>
            <person name="Zhu X."/>
            <person name="Kougias P.G."/>
            <person name="Basile A."/>
            <person name="Luo G."/>
            <person name="Schluter A."/>
            <person name="Konstantinidis K.T."/>
            <person name="Angelidaki I."/>
        </authorList>
    </citation>
    <scope>NUCLEOTIDE SEQUENCE [LARGE SCALE GENOMIC DNA]</scope>
    <source>
        <strain evidence="1">AS19jrsBPTG_9</strain>
    </source>
</reference>
<name>A0A847VE50_9BACT</name>
<proteinExistence type="predicted"/>
<sequence length="87" mass="9849">MKRGILVLNKMEIESLVLKINIEKFRGSPLYEKLNSASRSIENNINISISEEELESILDEIGPPVSNDSILSSAYEKIISLLQRMRS</sequence>
<dbReference type="AlphaFoldDB" id="A0A847VE50"/>
<evidence type="ECO:0000313" key="1">
    <source>
        <dbReference type="EMBL" id="NLZ24768.1"/>
    </source>
</evidence>
<organism evidence="1 2">
    <name type="scientific">Candidatus Dojkabacteria bacterium</name>
    <dbReference type="NCBI Taxonomy" id="2099670"/>
    <lineage>
        <taxon>Bacteria</taxon>
        <taxon>Candidatus Dojkabacteria</taxon>
    </lineage>
</organism>
<comment type="caution">
    <text evidence="1">The sequence shown here is derived from an EMBL/GenBank/DDBJ whole genome shotgun (WGS) entry which is preliminary data.</text>
</comment>
<protein>
    <submittedName>
        <fullName evidence="1">Uncharacterized protein</fullName>
    </submittedName>
</protein>
<gene>
    <name evidence="1" type="ORF">GX888_03435</name>
</gene>
<dbReference type="EMBL" id="JAAZIL010000086">
    <property type="protein sequence ID" value="NLZ24768.1"/>
    <property type="molecule type" value="Genomic_DNA"/>
</dbReference>
<accession>A0A847VE50</accession>